<sequence>MKKVIFHAHELEDWSKVIASARNALADLVNVDIVILGNGPAVQIVSHPDIASKAEPLLEKGVTFELCGHALAAQELTQEQAEAIHFTYVPSGVVELIARQEDGYAYIRA</sequence>
<evidence type="ECO:0000313" key="1">
    <source>
        <dbReference type="EMBL" id="TLQ41190.1"/>
    </source>
</evidence>
<dbReference type="EMBL" id="VBSP01000019">
    <property type="protein sequence ID" value="TLQ41190.1"/>
    <property type="molecule type" value="Genomic_DNA"/>
</dbReference>
<evidence type="ECO:0000313" key="2">
    <source>
        <dbReference type="Proteomes" id="UP000306420"/>
    </source>
</evidence>
<name>A0A5R9DUX4_9LACT</name>
<protein>
    <submittedName>
        <fullName evidence="1">Uncharacterized protein</fullName>
    </submittedName>
</protein>
<dbReference type="SUPFAM" id="SSF75169">
    <property type="entry name" value="DsrEFH-like"/>
    <property type="match status" value="1"/>
</dbReference>
<dbReference type="PANTHER" id="PTHR37691:SF1">
    <property type="entry name" value="BLR3518 PROTEIN"/>
    <property type="match status" value="1"/>
</dbReference>
<dbReference type="Gene3D" id="3.40.1260.10">
    <property type="entry name" value="DsrEFH-like"/>
    <property type="match status" value="1"/>
</dbReference>
<proteinExistence type="predicted"/>
<organism evidence="1 2">
    <name type="scientific">Ruoffia tabacinasalis</name>
    <dbReference type="NCBI Taxonomy" id="87458"/>
    <lineage>
        <taxon>Bacteria</taxon>
        <taxon>Bacillati</taxon>
        <taxon>Bacillota</taxon>
        <taxon>Bacilli</taxon>
        <taxon>Lactobacillales</taxon>
        <taxon>Aerococcaceae</taxon>
        <taxon>Ruoffia</taxon>
    </lineage>
</organism>
<dbReference type="AlphaFoldDB" id="A0A5R9DUX4"/>
<dbReference type="OrthoDB" id="6412948at2"/>
<dbReference type="Pfam" id="PF02635">
    <property type="entry name" value="DsrE"/>
    <property type="match status" value="1"/>
</dbReference>
<dbReference type="InterPro" id="IPR003787">
    <property type="entry name" value="Sulphur_relay_DsrE/F-like"/>
</dbReference>
<accession>A0A5R9DUX4</accession>
<dbReference type="Proteomes" id="UP000306420">
    <property type="component" value="Unassembled WGS sequence"/>
</dbReference>
<comment type="caution">
    <text evidence="1">The sequence shown here is derived from an EMBL/GenBank/DDBJ whole genome shotgun (WGS) entry which is preliminary data.</text>
</comment>
<reference evidence="1 2" key="1">
    <citation type="submission" date="2019-05" db="EMBL/GenBank/DDBJ databases">
        <title>The metagenome of a microbial culture collection derived from dairy environment covers the genomic content of the human microbiome.</title>
        <authorList>
            <person name="Roder T."/>
            <person name="Wuthrich D."/>
            <person name="Sattari Z."/>
            <person name="Von Ah U."/>
            <person name="Bar C."/>
            <person name="Ronchi F."/>
            <person name="Macpherson A.J."/>
            <person name="Ganal-Vonarburg S.C."/>
            <person name="Bruggmann R."/>
            <person name="Vergeres G."/>
        </authorList>
    </citation>
    <scope>NUCLEOTIDE SEQUENCE [LARGE SCALE GENOMIC DNA]</scope>
    <source>
        <strain evidence="1 2">FAM 24227</strain>
    </source>
</reference>
<dbReference type="InterPro" id="IPR027396">
    <property type="entry name" value="DsrEFH-like"/>
</dbReference>
<gene>
    <name evidence="1" type="ORF">FEZ33_06510</name>
</gene>
<dbReference type="PANTHER" id="PTHR37691">
    <property type="entry name" value="BLR3518 PROTEIN"/>
    <property type="match status" value="1"/>
</dbReference>
<dbReference type="RefSeq" id="WP_138404593.1">
    <property type="nucleotide sequence ID" value="NZ_VBSP01000019.1"/>
</dbReference>